<proteinExistence type="predicted"/>
<dbReference type="Proteomes" id="UP000274822">
    <property type="component" value="Unassembled WGS sequence"/>
</dbReference>
<name>A0A433QKL7_9FUNG</name>
<evidence type="ECO:0000313" key="1">
    <source>
        <dbReference type="EMBL" id="RUS30308.1"/>
    </source>
</evidence>
<evidence type="ECO:0000313" key="2">
    <source>
        <dbReference type="Proteomes" id="UP000274822"/>
    </source>
</evidence>
<dbReference type="EMBL" id="RBNJ01004024">
    <property type="protein sequence ID" value="RUS30308.1"/>
    <property type="molecule type" value="Genomic_DNA"/>
</dbReference>
<organism evidence="1 2">
    <name type="scientific">Jimgerdemannia flammicorona</name>
    <dbReference type="NCBI Taxonomy" id="994334"/>
    <lineage>
        <taxon>Eukaryota</taxon>
        <taxon>Fungi</taxon>
        <taxon>Fungi incertae sedis</taxon>
        <taxon>Mucoromycota</taxon>
        <taxon>Mucoromycotina</taxon>
        <taxon>Endogonomycetes</taxon>
        <taxon>Endogonales</taxon>
        <taxon>Endogonaceae</taxon>
        <taxon>Jimgerdemannia</taxon>
    </lineage>
</organism>
<accession>A0A433QKL7</accession>
<keyword evidence="2" id="KW-1185">Reference proteome</keyword>
<reference evidence="1 2" key="1">
    <citation type="journal article" date="2018" name="New Phytol.">
        <title>Phylogenomics of Endogonaceae and evolution of mycorrhizas within Mucoromycota.</title>
        <authorList>
            <person name="Chang Y."/>
            <person name="Desiro A."/>
            <person name="Na H."/>
            <person name="Sandor L."/>
            <person name="Lipzen A."/>
            <person name="Clum A."/>
            <person name="Barry K."/>
            <person name="Grigoriev I.V."/>
            <person name="Martin F.M."/>
            <person name="Stajich J.E."/>
            <person name="Smith M.E."/>
            <person name="Bonito G."/>
            <person name="Spatafora J.W."/>
        </authorList>
    </citation>
    <scope>NUCLEOTIDE SEQUENCE [LARGE SCALE GENOMIC DNA]</scope>
    <source>
        <strain evidence="1 2">AD002</strain>
    </source>
</reference>
<comment type="caution">
    <text evidence="1">The sequence shown here is derived from an EMBL/GenBank/DDBJ whole genome shotgun (WGS) entry which is preliminary data.</text>
</comment>
<sequence>MRFSCEVGEYESQRHFLKIANHLSLALLKTVIFDCPLGCIILSLRLYHLVPWAGPSCCLNWCLIMQFSCKVGKYEGQQHFLKLQALF</sequence>
<gene>
    <name evidence="1" type="ORF">BC938DRAFT_479569</name>
</gene>
<dbReference type="AlphaFoldDB" id="A0A433QKL7"/>
<protein>
    <submittedName>
        <fullName evidence="1">Uncharacterized protein</fullName>
    </submittedName>
</protein>